<organism evidence="3 4">
    <name type="scientific">Lynx pardinus</name>
    <name type="common">Iberian lynx</name>
    <name type="synonym">Felis pardina</name>
    <dbReference type="NCBI Taxonomy" id="191816"/>
    <lineage>
        <taxon>Eukaryota</taxon>
        <taxon>Metazoa</taxon>
        <taxon>Chordata</taxon>
        <taxon>Craniata</taxon>
        <taxon>Vertebrata</taxon>
        <taxon>Euteleostomi</taxon>
        <taxon>Mammalia</taxon>
        <taxon>Eutheria</taxon>
        <taxon>Laurasiatheria</taxon>
        <taxon>Carnivora</taxon>
        <taxon>Feliformia</taxon>
        <taxon>Felidae</taxon>
        <taxon>Felinae</taxon>
        <taxon>Lynx</taxon>
    </lineage>
</organism>
<sequence>MPREPAPSDDQEALVHPPRPERQQQPPGAQGCPRRLLLQREVDNLKEQLAALQSLTDQFQTL</sequence>
<dbReference type="EMBL" id="CAAGRJ010034067">
    <property type="protein sequence ID" value="VFV43480.1"/>
    <property type="molecule type" value="Genomic_DNA"/>
</dbReference>
<dbReference type="Proteomes" id="UP000386466">
    <property type="component" value="Unassembled WGS sequence"/>
</dbReference>
<dbReference type="AlphaFoldDB" id="A0A485PCM6"/>
<dbReference type="PANTHER" id="PTHR31866">
    <property type="entry name" value="GENE 4779-RELATED"/>
    <property type="match status" value="1"/>
</dbReference>
<reference evidence="3 4" key="1">
    <citation type="submission" date="2019-01" db="EMBL/GenBank/DDBJ databases">
        <authorList>
            <person name="Alioto T."/>
            <person name="Alioto T."/>
        </authorList>
    </citation>
    <scope>NUCLEOTIDE SEQUENCE [LARGE SCALE GENOMIC DNA]</scope>
</reference>
<dbReference type="InterPro" id="IPR027822">
    <property type="entry name" value="DUF4641"/>
</dbReference>
<feature type="coiled-coil region" evidence="1">
    <location>
        <begin position="35"/>
        <end position="62"/>
    </location>
</feature>
<name>A0A485PCM6_LYNPA</name>
<evidence type="ECO:0000256" key="1">
    <source>
        <dbReference type="SAM" id="Coils"/>
    </source>
</evidence>
<evidence type="ECO:0000313" key="3">
    <source>
        <dbReference type="EMBL" id="VFV43480.1"/>
    </source>
</evidence>
<feature type="region of interest" description="Disordered" evidence="2">
    <location>
        <begin position="1"/>
        <end position="33"/>
    </location>
</feature>
<dbReference type="Pfam" id="PF15483">
    <property type="entry name" value="DUF4641"/>
    <property type="match status" value="1"/>
</dbReference>
<keyword evidence="1" id="KW-0175">Coiled coil</keyword>
<proteinExistence type="predicted"/>
<evidence type="ECO:0000256" key="2">
    <source>
        <dbReference type="SAM" id="MobiDB-lite"/>
    </source>
</evidence>
<gene>
    <name evidence="3" type="ORF">LYPA_23C000082</name>
</gene>
<evidence type="ECO:0000313" key="4">
    <source>
        <dbReference type="Proteomes" id="UP000386466"/>
    </source>
</evidence>
<accession>A0A485PCM6</accession>
<keyword evidence="4" id="KW-1185">Reference proteome</keyword>
<dbReference type="PANTHER" id="PTHR31866:SF1">
    <property type="entry name" value="GENE 4779-RELATED"/>
    <property type="match status" value="1"/>
</dbReference>
<protein>
    <submittedName>
        <fullName evidence="3">Uncharacterized protein</fullName>
    </submittedName>
</protein>